<evidence type="ECO:0000313" key="1">
    <source>
        <dbReference type="EMBL" id="RMJ07064.1"/>
    </source>
</evidence>
<proteinExistence type="predicted"/>
<gene>
    <name evidence="1" type="ORF">CDV36_013331</name>
</gene>
<organism evidence="1 2">
    <name type="scientific">Fusarium kuroshium</name>
    <dbReference type="NCBI Taxonomy" id="2010991"/>
    <lineage>
        <taxon>Eukaryota</taxon>
        <taxon>Fungi</taxon>
        <taxon>Dikarya</taxon>
        <taxon>Ascomycota</taxon>
        <taxon>Pezizomycotina</taxon>
        <taxon>Sordariomycetes</taxon>
        <taxon>Hypocreomycetidae</taxon>
        <taxon>Hypocreales</taxon>
        <taxon>Nectriaceae</taxon>
        <taxon>Fusarium</taxon>
        <taxon>Fusarium solani species complex</taxon>
    </lineage>
</organism>
<sequence length="75" mass="8551">MCQVSYTAARCIHCGIIRFLREYGRVHCEDVTKGRHCQGETSSGTSYSDFVCDDCFQEQAANDDNLYTTTKEKKK</sequence>
<reference evidence="1 2" key="1">
    <citation type="submission" date="2017-06" db="EMBL/GenBank/DDBJ databases">
        <title>Comparative genomic analysis of Ambrosia Fusariam Clade fungi.</title>
        <authorList>
            <person name="Stajich J.E."/>
            <person name="Carrillo J."/>
            <person name="Kijimoto T."/>
            <person name="Eskalen A."/>
            <person name="O'Donnell K."/>
            <person name="Kasson M."/>
        </authorList>
    </citation>
    <scope>NUCLEOTIDE SEQUENCE [LARGE SCALE GENOMIC DNA]</scope>
    <source>
        <strain evidence="1">UCR3666</strain>
    </source>
</reference>
<name>A0A3M2RP70_9HYPO</name>
<dbReference type="OrthoDB" id="5022427at2759"/>
<protein>
    <submittedName>
        <fullName evidence="1">Uncharacterized protein</fullName>
    </submittedName>
</protein>
<keyword evidence="2" id="KW-1185">Reference proteome</keyword>
<dbReference type="Proteomes" id="UP000277212">
    <property type="component" value="Unassembled WGS sequence"/>
</dbReference>
<accession>A0A3M2RP70</accession>
<dbReference type="AlphaFoldDB" id="A0A3M2RP70"/>
<evidence type="ECO:0000313" key="2">
    <source>
        <dbReference type="Proteomes" id="UP000277212"/>
    </source>
</evidence>
<dbReference type="EMBL" id="NKUJ01000367">
    <property type="protein sequence ID" value="RMJ07064.1"/>
    <property type="molecule type" value="Genomic_DNA"/>
</dbReference>
<comment type="caution">
    <text evidence="1">The sequence shown here is derived from an EMBL/GenBank/DDBJ whole genome shotgun (WGS) entry which is preliminary data.</text>
</comment>